<keyword evidence="1" id="KW-0255">Endonuclease</keyword>
<keyword evidence="1" id="KW-0808">Transferase</keyword>
<dbReference type="GO" id="GO:0003964">
    <property type="term" value="F:RNA-directed DNA polymerase activity"/>
    <property type="evidence" value="ECO:0007669"/>
    <property type="project" value="UniProtKB-KW"/>
</dbReference>
<name>A0A0J7KKK0_LASNI</name>
<keyword evidence="1" id="KW-0378">Hydrolase</keyword>
<evidence type="ECO:0000313" key="2">
    <source>
        <dbReference type="Proteomes" id="UP000036403"/>
    </source>
</evidence>
<keyword evidence="2" id="KW-1185">Reference proteome</keyword>
<sequence>MVNELEDVLETWRDYCAKLYKQERIKEEINIAEEIVHKPEVIMSEVENALKSLKRNKSPRADGISSELLLRLGERRRHLLEDLCNEIEIWESGTWPED</sequence>
<dbReference type="EMBL" id="LBMM01006204">
    <property type="protein sequence ID" value="KMQ90812.1"/>
    <property type="molecule type" value="Genomic_DNA"/>
</dbReference>
<organism evidence="1 2">
    <name type="scientific">Lasius niger</name>
    <name type="common">Black garden ant</name>
    <dbReference type="NCBI Taxonomy" id="67767"/>
    <lineage>
        <taxon>Eukaryota</taxon>
        <taxon>Metazoa</taxon>
        <taxon>Ecdysozoa</taxon>
        <taxon>Arthropoda</taxon>
        <taxon>Hexapoda</taxon>
        <taxon>Insecta</taxon>
        <taxon>Pterygota</taxon>
        <taxon>Neoptera</taxon>
        <taxon>Endopterygota</taxon>
        <taxon>Hymenoptera</taxon>
        <taxon>Apocrita</taxon>
        <taxon>Aculeata</taxon>
        <taxon>Formicoidea</taxon>
        <taxon>Formicidae</taxon>
        <taxon>Formicinae</taxon>
        <taxon>Lasius</taxon>
        <taxon>Lasius</taxon>
    </lineage>
</organism>
<accession>A0A0J7KKK0</accession>
<evidence type="ECO:0000313" key="1">
    <source>
        <dbReference type="EMBL" id="KMQ90812.1"/>
    </source>
</evidence>
<gene>
    <name evidence="1" type="ORF">RF55_9387</name>
</gene>
<protein>
    <submittedName>
        <fullName evidence="1">Endonuclease-reverse transcriptase</fullName>
    </submittedName>
</protein>
<reference evidence="1 2" key="1">
    <citation type="submission" date="2015-04" db="EMBL/GenBank/DDBJ databases">
        <title>Lasius niger genome sequencing.</title>
        <authorList>
            <person name="Konorov E.A."/>
            <person name="Nikitin M.A."/>
            <person name="Kirill M.V."/>
            <person name="Chang P."/>
        </authorList>
    </citation>
    <scope>NUCLEOTIDE SEQUENCE [LARGE SCALE GENOMIC DNA]</scope>
    <source>
        <tissue evidence="1">Whole</tissue>
    </source>
</reference>
<dbReference type="AlphaFoldDB" id="A0A0J7KKK0"/>
<keyword evidence="1" id="KW-0540">Nuclease</keyword>
<dbReference type="Proteomes" id="UP000036403">
    <property type="component" value="Unassembled WGS sequence"/>
</dbReference>
<dbReference type="OrthoDB" id="414666at2759"/>
<keyword evidence="1" id="KW-0695">RNA-directed DNA polymerase</keyword>
<proteinExistence type="predicted"/>
<dbReference type="PaxDb" id="67767-A0A0J7KKK0"/>
<dbReference type="GO" id="GO:0004519">
    <property type="term" value="F:endonuclease activity"/>
    <property type="evidence" value="ECO:0007669"/>
    <property type="project" value="UniProtKB-KW"/>
</dbReference>
<comment type="caution">
    <text evidence="1">The sequence shown here is derived from an EMBL/GenBank/DDBJ whole genome shotgun (WGS) entry which is preliminary data.</text>
</comment>
<keyword evidence="1" id="KW-0548">Nucleotidyltransferase</keyword>